<proteinExistence type="predicted"/>
<dbReference type="AlphaFoldDB" id="A0A5C3ETL1"/>
<evidence type="ECO:0000313" key="2">
    <source>
        <dbReference type="EMBL" id="SPO35170.1"/>
    </source>
</evidence>
<feature type="compositionally biased region" description="Acidic residues" evidence="1">
    <location>
        <begin position="203"/>
        <end position="213"/>
    </location>
</feature>
<evidence type="ECO:0000313" key="3">
    <source>
        <dbReference type="Proteomes" id="UP000323386"/>
    </source>
</evidence>
<feature type="compositionally biased region" description="Basic and acidic residues" evidence="1">
    <location>
        <begin position="217"/>
        <end position="226"/>
    </location>
</feature>
<dbReference type="EMBL" id="OOIP01000001">
    <property type="protein sequence ID" value="SPO35170.1"/>
    <property type="molecule type" value="Genomic_DNA"/>
</dbReference>
<organism evidence="2 3">
    <name type="scientific">Pseudozyma flocculosa</name>
    <dbReference type="NCBI Taxonomy" id="84751"/>
    <lineage>
        <taxon>Eukaryota</taxon>
        <taxon>Fungi</taxon>
        <taxon>Dikarya</taxon>
        <taxon>Basidiomycota</taxon>
        <taxon>Ustilaginomycotina</taxon>
        <taxon>Ustilaginomycetes</taxon>
        <taxon>Ustilaginales</taxon>
        <taxon>Ustilaginaceae</taxon>
        <taxon>Pseudozyma</taxon>
    </lineage>
</organism>
<dbReference type="Proteomes" id="UP000323386">
    <property type="component" value="Unassembled WGS sequence"/>
</dbReference>
<keyword evidence="3" id="KW-1185">Reference proteome</keyword>
<name>A0A5C3ETL1_9BASI</name>
<protein>
    <submittedName>
        <fullName evidence="2">Uncharacterized protein</fullName>
    </submittedName>
</protein>
<accession>A0A5C3ETL1</accession>
<feature type="region of interest" description="Disordered" evidence="1">
    <location>
        <begin position="203"/>
        <end position="226"/>
    </location>
</feature>
<sequence length="226" mass="25956">MQDCVQIAGIHWHNFVSFYNLYDEPEDSFWRYCLVGIVAGISFRESEAQVGPRISLVLRNSADDTMHFHFDPDTIEDWVKDDVCGLELGSYVVLMCDKRLRKSSKSDHVVYRQVKQMDVIPADELGHRQAVAFENIDTYWEWLADIQFDAFSDTVRLSFDDWKNLTRHSCEKWSPLIGDLAHSAEKTDDEDAESDDDVVYDVELDASDSDDSAVDLADDKPIKSED</sequence>
<reference evidence="2 3" key="1">
    <citation type="submission" date="2018-03" db="EMBL/GenBank/DDBJ databases">
        <authorList>
            <person name="Guldener U."/>
        </authorList>
    </citation>
    <scope>NUCLEOTIDE SEQUENCE [LARGE SCALE GENOMIC DNA]</scope>
    <source>
        <strain evidence="2 3">DAOM196992</strain>
    </source>
</reference>
<gene>
    <name evidence="2" type="ORF">PSFLO_00641</name>
</gene>
<evidence type="ECO:0000256" key="1">
    <source>
        <dbReference type="SAM" id="MobiDB-lite"/>
    </source>
</evidence>